<feature type="region of interest" description="Disordered" evidence="1">
    <location>
        <begin position="1"/>
        <end position="71"/>
    </location>
</feature>
<organism evidence="2 3">
    <name type="scientific">Cirrhinus mrigala</name>
    <name type="common">Mrigala</name>
    <dbReference type="NCBI Taxonomy" id="683832"/>
    <lineage>
        <taxon>Eukaryota</taxon>
        <taxon>Metazoa</taxon>
        <taxon>Chordata</taxon>
        <taxon>Craniata</taxon>
        <taxon>Vertebrata</taxon>
        <taxon>Euteleostomi</taxon>
        <taxon>Actinopterygii</taxon>
        <taxon>Neopterygii</taxon>
        <taxon>Teleostei</taxon>
        <taxon>Ostariophysi</taxon>
        <taxon>Cypriniformes</taxon>
        <taxon>Cyprinidae</taxon>
        <taxon>Labeoninae</taxon>
        <taxon>Labeonini</taxon>
        <taxon>Cirrhinus</taxon>
    </lineage>
</organism>
<reference evidence="2 3" key="1">
    <citation type="submission" date="2024-05" db="EMBL/GenBank/DDBJ databases">
        <title>Genome sequencing and assembly of Indian major carp, Cirrhinus mrigala (Hamilton, 1822).</title>
        <authorList>
            <person name="Mohindra V."/>
            <person name="Chowdhury L.M."/>
            <person name="Lal K."/>
            <person name="Jena J.K."/>
        </authorList>
    </citation>
    <scope>NUCLEOTIDE SEQUENCE [LARGE SCALE GENOMIC DNA]</scope>
    <source>
        <strain evidence="2">CM1030</strain>
        <tissue evidence="2">Blood</tissue>
    </source>
</reference>
<protein>
    <submittedName>
        <fullName evidence="2">Uncharacterized protein</fullName>
    </submittedName>
</protein>
<feature type="non-terminal residue" evidence="2">
    <location>
        <position position="1"/>
    </location>
</feature>
<evidence type="ECO:0000256" key="1">
    <source>
        <dbReference type="SAM" id="MobiDB-lite"/>
    </source>
</evidence>
<proteinExistence type="predicted"/>
<comment type="caution">
    <text evidence="2">The sequence shown here is derived from an EMBL/GenBank/DDBJ whole genome shotgun (WGS) entry which is preliminary data.</text>
</comment>
<gene>
    <name evidence="2" type="ORF">M9458_053701</name>
</gene>
<sequence length="172" mass="18048">SQVKVRAVVPESSQVTAELHKSSQATADLHKSVQATADLHEQSQVSAGRPESHHDSAGRPESSPVSQLFFQSQCDGPTTDVCAGCRHPSDINALKLSKPVHESAPEASFAHESAPVPLEAASPAAEPPKGGGVSLCTLSLSCHGYGGRHRTLCHICLSQGLRSINCLPTQFP</sequence>
<keyword evidence="3" id="KW-1185">Reference proteome</keyword>
<name>A0ABD0MLI0_CIRMR</name>
<accession>A0ABD0MLI0</accession>
<dbReference type="AlphaFoldDB" id="A0ABD0MLI0"/>
<dbReference type="EMBL" id="JAMKFB020000260">
    <property type="protein sequence ID" value="KAL0150974.1"/>
    <property type="molecule type" value="Genomic_DNA"/>
</dbReference>
<evidence type="ECO:0000313" key="2">
    <source>
        <dbReference type="EMBL" id="KAL0150974.1"/>
    </source>
</evidence>
<feature type="compositionally biased region" description="Polar residues" evidence="1">
    <location>
        <begin position="11"/>
        <end position="26"/>
    </location>
</feature>
<evidence type="ECO:0000313" key="3">
    <source>
        <dbReference type="Proteomes" id="UP001529510"/>
    </source>
</evidence>
<dbReference type="Proteomes" id="UP001529510">
    <property type="component" value="Unassembled WGS sequence"/>
</dbReference>